<dbReference type="OrthoDB" id="9769734at2"/>
<sequence>MKFTSFLHKKLVDLLNDRRIVVWYDADGAFKGFVRAFNAPNCVVLSAEESVLKTRRRADEIYRLMNESEDPGERDRCLLIYIPGRRGVTEDERMRDPFEVYAMAGTAFGDTEDQKAESLARQAMPDRAEEITRLFREGKPTIDLLDGLEKSQRWPLLNEVFGTETPADVVALALSDKTKAGKVDEKPGCIEELLRLLEGAVGFKPGSSPRNWETLRPKAAQHVLFSEFAFDLPDGPPDALSAVSRAGGGAESVVFAACERMRADSNLRDTYVELACRIENDLGLPHVMPADFDPGERDTFPFEERCLLKRAADLVIAGDMDAAKGIAEVRRGSIWRRQPERSTAWTTLERAMECLDTAARIADGVRPSMPLSDLLKAYTEGGWSDLDRAYRLFESALTAGADEAALTAVVDLCRRRYREAVLKLQEVFLAAVQAEGWPPEGAPKQTRVFDDYVGPVLERRGRTAYFMVDSLRFEMGRDLGEALARAGEVEVRYAAGVFPTITIVGMAALMPGADGMLRLVEKNGGLVPALGERPLKTSSDRMKLLSETYGDRFFETTLDDLLGAPKKMAPKLKNIDLLVVRTQDPDAIGENLGSWRARKYLSDIIGDLAGAVRRVTDWGFDRVVITSDHGHMMLPEIPAGDVVEEPPGDWVEKKRRCLLGSGLLHSAGTITLKAVNVGIQGDVQDACLPVGFRVFSDGNGYFHGGLSLQEAVVPVVVFRAGRDTKTAAGKPEIDISYRWDKFTSRVIGLKITYRVRQLNAFGNPPAVVKVEAYDGSGAGAHPVGEAADCEARDERTREVTLHANVETPVPVLISPDFDGPEVEIRVSDPGSKVVWAAMKLKNAMLD</sequence>
<organism evidence="1 2">
    <name type="scientific">Desulfacinum infernum DSM 9756</name>
    <dbReference type="NCBI Taxonomy" id="1121391"/>
    <lineage>
        <taxon>Bacteria</taxon>
        <taxon>Pseudomonadati</taxon>
        <taxon>Thermodesulfobacteriota</taxon>
        <taxon>Syntrophobacteria</taxon>
        <taxon>Syntrophobacterales</taxon>
        <taxon>Syntrophobacteraceae</taxon>
        <taxon>Desulfacinum</taxon>
    </lineage>
</organism>
<dbReference type="SUPFAM" id="SSF53649">
    <property type="entry name" value="Alkaline phosphatase-like"/>
    <property type="match status" value="1"/>
</dbReference>
<evidence type="ECO:0000313" key="2">
    <source>
        <dbReference type="Proteomes" id="UP000184076"/>
    </source>
</evidence>
<dbReference type="STRING" id="1121391.SAMN02745206_03685"/>
<evidence type="ECO:0000313" key="1">
    <source>
        <dbReference type="EMBL" id="SHG32593.1"/>
    </source>
</evidence>
<dbReference type="Pfam" id="PF08665">
    <property type="entry name" value="PglZ"/>
    <property type="match status" value="1"/>
</dbReference>
<keyword evidence="2" id="KW-1185">Reference proteome</keyword>
<reference evidence="2" key="1">
    <citation type="submission" date="2016-11" db="EMBL/GenBank/DDBJ databases">
        <authorList>
            <person name="Varghese N."/>
            <person name="Submissions S."/>
        </authorList>
    </citation>
    <scope>NUCLEOTIDE SEQUENCE [LARGE SCALE GENOMIC DNA]</scope>
    <source>
        <strain evidence="2">DSM 9756</strain>
    </source>
</reference>
<proteinExistence type="predicted"/>
<dbReference type="Proteomes" id="UP000184076">
    <property type="component" value="Unassembled WGS sequence"/>
</dbReference>
<protein>
    <submittedName>
        <fullName evidence="1">PglZ domain-containing protein</fullName>
    </submittedName>
</protein>
<dbReference type="RefSeq" id="WP_073042136.1">
    <property type="nucleotide sequence ID" value="NZ_FQVB01000062.1"/>
</dbReference>
<name>A0A1M5IXV8_9BACT</name>
<gene>
    <name evidence="1" type="ORF">SAMN02745206_03685</name>
</gene>
<dbReference type="EMBL" id="FQVB01000062">
    <property type="protein sequence ID" value="SHG32593.1"/>
    <property type="molecule type" value="Genomic_DNA"/>
</dbReference>
<accession>A0A1M5IXV8</accession>
<dbReference type="InterPro" id="IPR017850">
    <property type="entry name" value="Alkaline_phosphatase_core_sf"/>
</dbReference>
<dbReference type="AlphaFoldDB" id="A0A1M5IXV8"/>